<dbReference type="PANTHER" id="PTHR12110:SF21">
    <property type="entry name" value="XYLOSE ISOMERASE-LIKE TIM BARREL DOMAIN-CONTAINING PROTEIN"/>
    <property type="match status" value="1"/>
</dbReference>
<dbReference type="GO" id="GO:0016853">
    <property type="term" value="F:isomerase activity"/>
    <property type="evidence" value="ECO:0007669"/>
    <property type="project" value="UniProtKB-KW"/>
</dbReference>
<dbReference type="Pfam" id="PF01261">
    <property type="entry name" value="AP_endonuc_2"/>
    <property type="match status" value="1"/>
</dbReference>
<keyword evidence="2" id="KW-0413">Isomerase</keyword>
<protein>
    <submittedName>
        <fullName evidence="2">Sugar phosphate isomerase/epimerase</fullName>
    </submittedName>
</protein>
<dbReference type="PANTHER" id="PTHR12110">
    <property type="entry name" value="HYDROXYPYRUVATE ISOMERASE"/>
    <property type="match status" value="1"/>
</dbReference>
<evidence type="ECO:0000313" key="3">
    <source>
        <dbReference type="Proteomes" id="UP000199662"/>
    </source>
</evidence>
<dbReference type="Gene3D" id="3.20.20.150">
    <property type="entry name" value="Divalent-metal-dependent TIM barrel enzymes"/>
    <property type="match status" value="1"/>
</dbReference>
<proteinExistence type="predicted"/>
<dbReference type="InterPro" id="IPR050312">
    <property type="entry name" value="IolE/XylAMocC-like"/>
</dbReference>
<evidence type="ECO:0000313" key="2">
    <source>
        <dbReference type="EMBL" id="SEI98109.1"/>
    </source>
</evidence>
<gene>
    <name evidence="2" type="ORF">SAMN05660742_102157</name>
</gene>
<dbReference type="EMBL" id="FNZK01000002">
    <property type="protein sequence ID" value="SEI98109.1"/>
    <property type="molecule type" value="Genomic_DNA"/>
</dbReference>
<name>A0A1H6V0J9_9FIRM</name>
<dbReference type="Proteomes" id="UP000199662">
    <property type="component" value="Unassembled WGS sequence"/>
</dbReference>
<reference evidence="2 3" key="1">
    <citation type="submission" date="2016-10" db="EMBL/GenBank/DDBJ databases">
        <authorList>
            <person name="de Groot N.N."/>
        </authorList>
    </citation>
    <scope>NUCLEOTIDE SEQUENCE [LARGE SCALE GENOMIC DNA]</scope>
    <source>
        <strain evidence="2 3">DSM 2179</strain>
    </source>
</reference>
<dbReference type="RefSeq" id="WP_091828940.1">
    <property type="nucleotide sequence ID" value="NZ_FNZK01000002.1"/>
</dbReference>
<dbReference type="InterPro" id="IPR036237">
    <property type="entry name" value="Xyl_isomerase-like_sf"/>
</dbReference>
<dbReference type="SUPFAM" id="SSF51658">
    <property type="entry name" value="Xylose isomerase-like"/>
    <property type="match status" value="1"/>
</dbReference>
<sequence>MWNASVQEIFSLAQAYEVGGIEFWAEQAELFHYNTRDIRVLAQKYDMKVVVHSKSWDLNFASINKSIQNASLRSIKKSIYFAKLIGATEVTIHPPRRTLPIEGAFYIKKTQTGLEKLLNYSVKQGVHLSLEIMEKLPNEIITTPETLKAILGTLYESFFYTIDTAHCIDKKELFAILASIAPVSKIHISNKKGKQLHTPLDDGDFDFRQILPHLKEYNVPFVIEGLEVEATHQVLKNNIEYVQNILKEAVLQS</sequence>
<evidence type="ECO:0000259" key="1">
    <source>
        <dbReference type="Pfam" id="PF01261"/>
    </source>
</evidence>
<dbReference type="InterPro" id="IPR013022">
    <property type="entry name" value="Xyl_isomerase-like_TIM-brl"/>
</dbReference>
<feature type="domain" description="Xylose isomerase-like TIM barrel" evidence="1">
    <location>
        <begin position="11"/>
        <end position="240"/>
    </location>
</feature>
<keyword evidence="3" id="KW-1185">Reference proteome</keyword>
<dbReference type="AlphaFoldDB" id="A0A1H6V0J9"/>
<accession>A0A1H6V0J9</accession>
<organism evidence="2 3">
    <name type="scientific">Propionispira arboris</name>
    <dbReference type="NCBI Taxonomy" id="84035"/>
    <lineage>
        <taxon>Bacteria</taxon>
        <taxon>Bacillati</taxon>
        <taxon>Bacillota</taxon>
        <taxon>Negativicutes</taxon>
        <taxon>Selenomonadales</taxon>
        <taxon>Selenomonadaceae</taxon>
        <taxon>Propionispira</taxon>
    </lineage>
</organism>
<dbReference type="STRING" id="84035.SAMN05660742_102157"/>